<dbReference type="PANTHER" id="PTHR43825">
    <property type="entry name" value="PYRUVATE DEHYDROGENASE E1 COMPONENT"/>
    <property type="match status" value="1"/>
</dbReference>
<evidence type="ECO:0000256" key="2">
    <source>
        <dbReference type="ARBA" id="ARBA00001964"/>
    </source>
</evidence>
<evidence type="ECO:0000256" key="1">
    <source>
        <dbReference type="ARBA" id="ARBA00001946"/>
    </source>
</evidence>
<dbReference type="Pfam" id="PF22613">
    <property type="entry name" value="Transketolase_C_1"/>
    <property type="match status" value="1"/>
</dbReference>
<evidence type="ECO:0000313" key="9">
    <source>
        <dbReference type="Proteomes" id="UP001229651"/>
    </source>
</evidence>
<keyword evidence="8" id="KW-0560">Oxidoreductase</keyword>
<keyword evidence="5" id="KW-0786">Thiamine pyrophosphate</keyword>
<dbReference type="Pfam" id="PF00456">
    <property type="entry name" value="Transketolase_N"/>
    <property type="match status" value="1"/>
</dbReference>
<dbReference type="RefSeq" id="WP_306994492.1">
    <property type="nucleotide sequence ID" value="NZ_JAUSUT010000001.1"/>
</dbReference>
<comment type="cofactor">
    <cofactor evidence="1">
        <name>Mg(2+)</name>
        <dbReference type="ChEBI" id="CHEBI:18420"/>
    </cofactor>
</comment>
<reference evidence="8 9" key="1">
    <citation type="submission" date="2023-07" db="EMBL/GenBank/DDBJ databases">
        <title>Sequencing the genomes of 1000 actinobacteria strains.</title>
        <authorList>
            <person name="Klenk H.-P."/>
        </authorList>
    </citation>
    <scope>NUCLEOTIDE SEQUENCE [LARGE SCALE GENOMIC DNA]</scope>
    <source>
        <strain evidence="8 9">DSM 45805</strain>
    </source>
</reference>
<dbReference type="Gene3D" id="3.40.50.970">
    <property type="match status" value="2"/>
</dbReference>
<dbReference type="InterPro" id="IPR005474">
    <property type="entry name" value="Transketolase_N"/>
</dbReference>
<organism evidence="8 9">
    <name type="scientific">Amycolatopsis thermophila</name>
    <dbReference type="NCBI Taxonomy" id="206084"/>
    <lineage>
        <taxon>Bacteria</taxon>
        <taxon>Bacillati</taxon>
        <taxon>Actinomycetota</taxon>
        <taxon>Actinomycetes</taxon>
        <taxon>Pseudonocardiales</taxon>
        <taxon>Pseudonocardiaceae</taxon>
        <taxon>Amycolatopsis</taxon>
    </lineage>
</organism>
<evidence type="ECO:0000256" key="4">
    <source>
        <dbReference type="ARBA" id="ARBA00017172"/>
    </source>
</evidence>
<dbReference type="PIRSF" id="PIRSF000156">
    <property type="entry name" value="Pyruvate_dh_E1"/>
    <property type="match status" value="1"/>
</dbReference>
<dbReference type="SUPFAM" id="SSF52922">
    <property type="entry name" value="TK C-terminal domain-like"/>
    <property type="match status" value="1"/>
</dbReference>
<dbReference type="InterPro" id="IPR055152">
    <property type="entry name" value="Transketolase-like_C_2"/>
</dbReference>
<dbReference type="InterPro" id="IPR029061">
    <property type="entry name" value="THDP-binding"/>
</dbReference>
<sequence length="770" mass="82401">MTESVVSTPGTDVLRALENRVLWLSSAIIHHANRVRPNPSGLKVGGHQASSASMASIMTALWFNHLRPQDRVSVKPHASPVLHAINYLLGELDASYLPRLREFGGLQSYPSRTKDPDPADYSTGSVGIGATAPIWGAVARRYVDTAFGGAGTGRQYSLVGDAELDEGAVWEAVLDPGVAELGEIVWIVDLNRQSLDRIVPNIAADKLQGMFAAAGWQVIRLKYGRLLEDLFTRPGGAELRQRIDAMTNPEYQRLLRCDAAELRRRLPGDGPGADAVAGLVAGLDDTTLVDAIANLGGHDLTALDDAFARIDDTRPTVIFAYTIKGYGLATKGHPQNHSALLTDAQMRELADRLGADLDDPWRAFPDGSPEAELCRATAERLRRADVPAVAPPAVPADFGRTPTGTATTQAALGRALLDLTREAPGTARRVVTVSPDVSSTTNLGGWVNKVGVWSVQERPDWFADDAETILHWREKPTGQHIELGIAETNLVSLIGELGATWSRWGQPLLPIGVLYDPFVERALEPWSYGIYAGGQSILIGTPSGVTLAPEGGAHQSIKTPSIGLEQPGCLTYEPAFAIDAEWTLLAALAQLGKPGGSSAYLRLSTRPVDQTLAAVPTDPAARERRRRQVVAGAYPLRRTPDAAVTIAAMGAVVPEALDAAARLGQIGIPADVVCVTSPDLLYRALRARQGHDAAGTWILDQVFPADRATPLVTVLDGHPHTLSFLDTINRVPTTALGVTRFGQSGSLDDVYRHHGLDTDSIVRAALDLTV</sequence>
<dbReference type="InterPro" id="IPR051157">
    <property type="entry name" value="PDH/Transketolase"/>
</dbReference>
<accession>A0ABU0EZX7</accession>
<dbReference type="InterPro" id="IPR005475">
    <property type="entry name" value="Transketolase-like_Pyr-bd"/>
</dbReference>
<comment type="similarity">
    <text evidence="3">Belongs to the transketolase family.</text>
</comment>
<dbReference type="InterPro" id="IPR009014">
    <property type="entry name" value="Transketo_C/PFOR_II"/>
</dbReference>
<keyword evidence="8" id="KW-0670">Pyruvate</keyword>
<name>A0ABU0EZX7_9PSEU</name>
<dbReference type="SUPFAM" id="SSF52518">
    <property type="entry name" value="Thiamin diphosphate-binding fold (THDP-binding)"/>
    <property type="match status" value="2"/>
</dbReference>
<comment type="caution">
    <text evidence="8">The sequence shown here is derived from an EMBL/GenBank/DDBJ whole genome shotgun (WGS) entry which is preliminary data.</text>
</comment>
<evidence type="ECO:0000256" key="5">
    <source>
        <dbReference type="ARBA" id="ARBA00023052"/>
    </source>
</evidence>
<protein>
    <recommendedName>
        <fullName evidence="4">Pyruvate dehydrogenase E1 component</fullName>
    </recommendedName>
</protein>
<keyword evidence="9" id="KW-1185">Reference proteome</keyword>
<dbReference type="Proteomes" id="UP001229651">
    <property type="component" value="Unassembled WGS sequence"/>
</dbReference>
<feature type="domain" description="Transketolase-like pyrimidine-binding" evidence="7">
    <location>
        <begin position="406"/>
        <end position="610"/>
    </location>
</feature>
<dbReference type="Gene3D" id="3.40.50.920">
    <property type="match status" value="1"/>
</dbReference>
<dbReference type="PANTHER" id="PTHR43825:SF4">
    <property type="entry name" value="PYRUVATE DEHYDROGENASE E1 COMPONENT"/>
    <property type="match status" value="1"/>
</dbReference>
<evidence type="ECO:0000256" key="6">
    <source>
        <dbReference type="ARBA" id="ARBA00051231"/>
    </source>
</evidence>
<evidence type="ECO:0000256" key="3">
    <source>
        <dbReference type="ARBA" id="ARBA00007131"/>
    </source>
</evidence>
<dbReference type="Pfam" id="PF17831">
    <property type="entry name" value="PDH_E1_M"/>
    <property type="match status" value="1"/>
</dbReference>
<evidence type="ECO:0000313" key="8">
    <source>
        <dbReference type="EMBL" id="MDQ0380496.1"/>
    </source>
</evidence>
<dbReference type="EMBL" id="JAUSUT010000001">
    <property type="protein sequence ID" value="MDQ0380496.1"/>
    <property type="molecule type" value="Genomic_DNA"/>
</dbReference>
<comment type="catalytic activity">
    <reaction evidence="6">
        <text>N(6)-[(R)-lipoyl]-L-lysyl-[protein] + pyruvate + H(+) = N(6)-[(R)-S(8)-acetyldihydrolipoyl]-L-lysyl-[protein] + CO2</text>
        <dbReference type="Rhea" id="RHEA:19189"/>
        <dbReference type="Rhea" id="RHEA-COMP:10474"/>
        <dbReference type="Rhea" id="RHEA-COMP:10478"/>
        <dbReference type="ChEBI" id="CHEBI:15361"/>
        <dbReference type="ChEBI" id="CHEBI:15378"/>
        <dbReference type="ChEBI" id="CHEBI:16526"/>
        <dbReference type="ChEBI" id="CHEBI:83099"/>
        <dbReference type="ChEBI" id="CHEBI:83111"/>
        <dbReference type="EC" id="1.2.4.1"/>
    </reaction>
</comment>
<dbReference type="InterPro" id="IPR041621">
    <property type="entry name" value="PDH_E1_M"/>
</dbReference>
<dbReference type="InterPro" id="IPR004660">
    <property type="entry name" value="PDH_E1"/>
</dbReference>
<proteinExistence type="inferred from homology"/>
<dbReference type="SMART" id="SM00861">
    <property type="entry name" value="Transket_pyr"/>
    <property type="match status" value="1"/>
</dbReference>
<dbReference type="GO" id="GO:0004739">
    <property type="term" value="F:pyruvate dehydrogenase (acetyl-transferring) activity"/>
    <property type="evidence" value="ECO:0007669"/>
    <property type="project" value="UniProtKB-EC"/>
</dbReference>
<gene>
    <name evidence="8" type="ORF">FB470_004490</name>
</gene>
<evidence type="ECO:0000259" key="7">
    <source>
        <dbReference type="SMART" id="SM00861"/>
    </source>
</evidence>
<comment type="cofactor">
    <cofactor evidence="2">
        <name>thiamine diphosphate</name>
        <dbReference type="ChEBI" id="CHEBI:58937"/>
    </cofactor>
</comment>